<keyword evidence="2" id="KW-1185">Reference proteome</keyword>
<dbReference type="RefSeq" id="WP_308985231.1">
    <property type="nucleotide sequence ID" value="NZ_JARXIC010000014.1"/>
</dbReference>
<protein>
    <recommendedName>
        <fullName evidence="3">Glycoside hydrolase family 5 domain-containing protein</fullName>
    </recommendedName>
</protein>
<evidence type="ECO:0008006" key="3">
    <source>
        <dbReference type="Google" id="ProtNLM"/>
    </source>
</evidence>
<gene>
    <name evidence="1" type="ORF">QEH59_10035</name>
</gene>
<reference evidence="1 2" key="1">
    <citation type="submission" date="2023-04" db="EMBL/GenBank/DDBJ databases">
        <title>A novel bacteria isolated from coastal sediment.</title>
        <authorList>
            <person name="Liu X.-J."/>
            <person name="Du Z.-J."/>
        </authorList>
    </citation>
    <scope>NUCLEOTIDE SEQUENCE [LARGE SCALE GENOMIC DNA]</scope>
    <source>
        <strain evidence="1 2">SDUM461004</strain>
    </source>
</reference>
<proteinExistence type="predicted"/>
<dbReference type="EMBL" id="JARXIC010000014">
    <property type="protein sequence ID" value="MDQ8194765.1"/>
    <property type="molecule type" value="Genomic_DNA"/>
</dbReference>
<evidence type="ECO:0000313" key="1">
    <source>
        <dbReference type="EMBL" id="MDQ8194765.1"/>
    </source>
</evidence>
<accession>A0ABU1AIW9</accession>
<comment type="caution">
    <text evidence="1">The sequence shown here is derived from an EMBL/GenBank/DDBJ whole genome shotgun (WGS) entry which is preliminary data.</text>
</comment>
<organism evidence="1 2">
    <name type="scientific">Thalassobacterium sedimentorum</name>
    <dbReference type="NCBI Taxonomy" id="3041258"/>
    <lineage>
        <taxon>Bacteria</taxon>
        <taxon>Pseudomonadati</taxon>
        <taxon>Verrucomicrobiota</taxon>
        <taxon>Opitutia</taxon>
        <taxon>Puniceicoccales</taxon>
        <taxon>Coraliomargaritaceae</taxon>
        <taxon>Thalassobacterium</taxon>
    </lineage>
</organism>
<evidence type="ECO:0000313" key="2">
    <source>
        <dbReference type="Proteomes" id="UP001243717"/>
    </source>
</evidence>
<dbReference type="Proteomes" id="UP001243717">
    <property type="component" value="Unassembled WGS sequence"/>
</dbReference>
<dbReference type="Gene3D" id="3.20.20.80">
    <property type="entry name" value="Glycosidases"/>
    <property type="match status" value="1"/>
</dbReference>
<name>A0ABU1AIW9_9BACT</name>
<sequence length="495" mass="56581">MNQHVLFKLGSAPTHQMRSGVGASWHSILNAPTGHGGSAFGGQPPLLPAHEPLWKSIESYASQLKLSLIRLEFEWQQFEPEKGAYNWDSPEMQILDRICAWAQRNGADVLLQQQWGGINWNSFEAFRGDPAMETYSAPADLDAFTTGWMHLLDELYTRRGYTCIKWVNIINEPGYWWWHTPESYRILREEGDRERSKDLQYDYLNKACALVRKRLQIEHPSVRLMGPDETDMPVYERLANEAWFQNVDDIDFHSYNSIFDHCAPSTPYEYPIHERIDKLVARYCKEAHSADKGFYLTEVGSMTYGFGADNSAPGNELSAIKDTELLIRSLRAGIDGFSRWSFTNRGDIDGQWQLIDTWDIEHKNWKKEASPHRPAFDILGRAMSSVPKQAHIIPISIKGGTLDDSPHQRVWATCVQDPITQQARVIIINNSDESFEFTLESPELGNSTLNNTEWSLLPSWDDPALPLEKNIINPLCREGNLPARQLTILESHHSI</sequence>
<dbReference type="SUPFAM" id="SSF51445">
    <property type="entry name" value="(Trans)glycosidases"/>
    <property type="match status" value="1"/>
</dbReference>
<dbReference type="InterPro" id="IPR017853">
    <property type="entry name" value="GH"/>
</dbReference>